<evidence type="ECO:0000313" key="5">
    <source>
        <dbReference type="Proteomes" id="UP000076858"/>
    </source>
</evidence>
<gene>
    <name evidence="4" type="ORF">APZ42_032784</name>
</gene>
<evidence type="ECO:0000256" key="1">
    <source>
        <dbReference type="SAM" id="MobiDB-lite"/>
    </source>
</evidence>
<reference evidence="4 5" key="1">
    <citation type="submission" date="2016-03" db="EMBL/GenBank/DDBJ databases">
        <title>EvidentialGene: Evidence-directed Construction of Genes on Genomes.</title>
        <authorList>
            <person name="Gilbert D.G."/>
            <person name="Choi J.-H."/>
            <person name="Mockaitis K."/>
            <person name="Colbourne J."/>
            <person name="Pfrender M."/>
        </authorList>
    </citation>
    <scope>NUCLEOTIDE SEQUENCE [LARGE SCALE GENOMIC DNA]</scope>
    <source>
        <strain evidence="4 5">Xinb3</strain>
        <tissue evidence="4">Complete organism</tissue>
    </source>
</reference>
<dbReference type="CDD" id="cd00276">
    <property type="entry name" value="C2B_Synaptotagmin"/>
    <property type="match status" value="1"/>
</dbReference>
<dbReference type="InterPro" id="IPR000008">
    <property type="entry name" value="C2_dom"/>
</dbReference>
<evidence type="ECO:0000313" key="4">
    <source>
        <dbReference type="EMBL" id="KZS04485.1"/>
    </source>
</evidence>
<proteinExistence type="predicted"/>
<protein>
    <submittedName>
        <fullName evidence="4">Putative Synaptotagmin beta</fullName>
    </submittedName>
</protein>
<dbReference type="GO" id="GO:0070382">
    <property type="term" value="C:exocytic vesicle"/>
    <property type="evidence" value="ECO:0007669"/>
    <property type="project" value="TreeGrafter"/>
</dbReference>
<keyword evidence="2" id="KW-0812">Transmembrane</keyword>
<dbReference type="PROSITE" id="PS50004">
    <property type="entry name" value="C2"/>
    <property type="match status" value="2"/>
</dbReference>
<sequence>MSYLSSYYGRWSRRRCRENFVRIIQLLIVVVDSHFRKVEFSEAVFSEIMYKGELQAGKRESEAETLTTTLPAPCVERRATNPPFFLTSSREYDDEPPRSSSQYRLICGHSNIIIIVRPPIEITGGACSHLICYRRNETSCAVMPTAAVLGAAVGVGGALFLTLTLLIYRYHAAQKKEAADNHYPYHHGGKGVGYSSLSNSWSTRDSWAPPASSTPSYKATSCLLEEDHGACNGRRRPLPKLYLPLTTHHQGFETANHPIQPPAPSLPPFQHWCPNESPFSIPTTMSSSSGGGTRNSNAAPTANSSKRTSPLNYFSLDIPASLLGSTATTSNTSLPHQSCSLPFVARLVRTPSTSSSTSGYGAGDSPHHDYQQGRSESLQCQRSPSPSCRHRLASNPTPLFGSGSSGGHINVSSNNLNLTPYPSPLVSPTPSFSSLLNSLASVTSSTSNSPVPATTTTPASPLVRRNRSPMLCSLNKMNSVQSSSSTTSNQSQGSTTSLCCLAMTSTSTPFGALQPELYKRETSIHVGLPADDQDHSDHSTNESSLSDHIQSNHQQLNSSAGSVSITAASAATPQKGSGAASVRSNSNIPLGRIHFRLSYDFDKSDLLVHLIEACDLSLTMASFTDGSGSTSSSGGSCSSTSGMAAVSSSNPREAHVRLLLQPEVDQRRRQSARCLRLGTDTQCFFDERFKFPVSHDHLADKTLRFQICEYDRFSRPCVVGDLHFSLADRENVFGSSNTGPGVDIWADVMRNTLPDESRPQLLISLSYLPSAERLTVVVLKAKNLVVPASKENIDPLVKLYLMVNGKRLKKKKTECRKGTCHPVWNQALTFTLPSTKLHSCTLEISVVDQGSERGGKSAQLGCLALGPDQNPASPERQHWQDMAHNVRKSIAMWHFLH</sequence>
<dbReference type="AlphaFoldDB" id="A0A162D961"/>
<dbReference type="InterPro" id="IPR035892">
    <property type="entry name" value="C2_domain_sf"/>
</dbReference>
<dbReference type="GO" id="GO:0017156">
    <property type="term" value="P:calcium-ion regulated exocytosis"/>
    <property type="evidence" value="ECO:0007669"/>
    <property type="project" value="TreeGrafter"/>
</dbReference>
<feature type="compositionally biased region" description="Low complexity" evidence="1">
    <location>
        <begin position="629"/>
        <end position="649"/>
    </location>
</feature>
<dbReference type="SMART" id="SM00239">
    <property type="entry name" value="C2"/>
    <property type="match status" value="2"/>
</dbReference>
<feature type="region of interest" description="Disordered" evidence="1">
    <location>
        <begin position="280"/>
        <end position="309"/>
    </location>
</feature>
<feature type="compositionally biased region" description="Polar residues" evidence="1">
    <location>
        <begin position="372"/>
        <end position="386"/>
    </location>
</feature>
<comment type="caution">
    <text evidence="4">The sequence shown here is derived from an EMBL/GenBank/DDBJ whole genome shotgun (WGS) entry which is preliminary data.</text>
</comment>
<dbReference type="SUPFAM" id="SSF49562">
    <property type="entry name" value="C2 domain (Calcium/lipid-binding domain, CaLB)"/>
    <property type="match status" value="2"/>
</dbReference>
<feature type="domain" description="C2" evidence="3">
    <location>
        <begin position="589"/>
        <end position="746"/>
    </location>
</feature>
<feature type="compositionally biased region" description="Low complexity" evidence="1">
    <location>
        <begin position="442"/>
        <end position="463"/>
    </location>
</feature>
<feature type="compositionally biased region" description="Polar residues" evidence="1">
    <location>
        <begin position="294"/>
        <end position="309"/>
    </location>
</feature>
<feature type="region of interest" description="Disordered" evidence="1">
    <location>
        <begin position="629"/>
        <end position="650"/>
    </location>
</feature>
<dbReference type="STRING" id="35525.A0A162D961"/>
<dbReference type="GO" id="GO:0005544">
    <property type="term" value="F:calcium-dependent phospholipid binding"/>
    <property type="evidence" value="ECO:0007669"/>
    <property type="project" value="TreeGrafter"/>
</dbReference>
<feature type="region of interest" description="Disordered" evidence="1">
    <location>
        <begin position="528"/>
        <end position="583"/>
    </location>
</feature>
<feature type="region of interest" description="Disordered" evidence="1">
    <location>
        <begin position="442"/>
        <end position="465"/>
    </location>
</feature>
<dbReference type="EMBL" id="LRGB01003123">
    <property type="protein sequence ID" value="KZS04485.1"/>
    <property type="molecule type" value="Genomic_DNA"/>
</dbReference>
<dbReference type="PANTHER" id="PTHR10024">
    <property type="entry name" value="SYNAPTOTAGMIN"/>
    <property type="match status" value="1"/>
</dbReference>
<dbReference type="GO" id="GO:0005509">
    <property type="term" value="F:calcium ion binding"/>
    <property type="evidence" value="ECO:0007669"/>
    <property type="project" value="TreeGrafter"/>
</dbReference>
<dbReference type="PANTHER" id="PTHR10024:SF378">
    <property type="entry name" value="SYNAPTOTAGMIN BETA, ISOFORM D"/>
    <property type="match status" value="1"/>
</dbReference>
<feature type="region of interest" description="Disordered" evidence="1">
    <location>
        <begin position="350"/>
        <end position="406"/>
    </location>
</feature>
<organism evidence="4 5">
    <name type="scientific">Daphnia magna</name>
    <dbReference type="NCBI Taxonomy" id="35525"/>
    <lineage>
        <taxon>Eukaryota</taxon>
        <taxon>Metazoa</taxon>
        <taxon>Ecdysozoa</taxon>
        <taxon>Arthropoda</taxon>
        <taxon>Crustacea</taxon>
        <taxon>Branchiopoda</taxon>
        <taxon>Diplostraca</taxon>
        <taxon>Cladocera</taxon>
        <taxon>Anomopoda</taxon>
        <taxon>Daphniidae</taxon>
        <taxon>Daphnia</taxon>
    </lineage>
</organism>
<dbReference type="OrthoDB" id="67700at2759"/>
<dbReference type="Gene3D" id="2.60.40.150">
    <property type="entry name" value="C2 domain"/>
    <property type="match status" value="2"/>
</dbReference>
<dbReference type="Pfam" id="PF00168">
    <property type="entry name" value="C2"/>
    <property type="match status" value="2"/>
</dbReference>
<accession>A0A162D961</accession>
<dbReference type="GO" id="GO:0005886">
    <property type="term" value="C:plasma membrane"/>
    <property type="evidence" value="ECO:0007669"/>
    <property type="project" value="TreeGrafter"/>
</dbReference>
<dbReference type="FunFam" id="2.60.40.150:FF:000180">
    <property type="entry name" value="synaptotagmin-5 isoform X2"/>
    <property type="match status" value="1"/>
</dbReference>
<feature type="domain" description="C2" evidence="3">
    <location>
        <begin position="757"/>
        <end position="880"/>
    </location>
</feature>
<evidence type="ECO:0000256" key="2">
    <source>
        <dbReference type="SAM" id="Phobius"/>
    </source>
</evidence>
<keyword evidence="5" id="KW-1185">Reference proteome</keyword>
<evidence type="ECO:0000259" key="3">
    <source>
        <dbReference type="PROSITE" id="PS50004"/>
    </source>
</evidence>
<name>A0A162D961_9CRUS</name>
<keyword evidence="2" id="KW-1133">Transmembrane helix</keyword>
<feature type="transmembrane region" description="Helical" evidence="2">
    <location>
        <begin position="141"/>
        <end position="168"/>
    </location>
</feature>
<feature type="compositionally biased region" description="Polar residues" evidence="1">
    <location>
        <begin position="541"/>
        <end position="575"/>
    </location>
</feature>
<feature type="region of interest" description="Disordered" evidence="1">
    <location>
        <begin position="252"/>
        <end position="271"/>
    </location>
</feature>
<keyword evidence="2" id="KW-0472">Membrane</keyword>
<dbReference type="Proteomes" id="UP000076858">
    <property type="component" value="Unassembled WGS sequence"/>
</dbReference>
<dbReference type="GO" id="GO:0001786">
    <property type="term" value="F:phosphatidylserine binding"/>
    <property type="evidence" value="ECO:0007669"/>
    <property type="project" value="TreeGrafter"/>
</dbReference>
<dbReference type="GO" id="GO:0030276">
    <property type="term" value="F:clathrin binding"/>
    <property type="evidence" value="ECO:0007669"/>
    <property type="project" value="TreeGrafter"/>
</dbReference>
<dbReference type="GO" id="GO:0000149">
    <property type="term" value="F:SNARE binding"/>
    <property type="evidence" value="ECO:0007669"/>
    <property type="project" value="TreeGrafter"/>
</dbReference>